<name>A0A0G4IFC9_9ALVE</name>
<dbReference type="GO" id="GO:0046872">
    <property type="term" value="F:metal ion binding"/>
    <property type="evidence" value="ECO:0007669"/>
    <property type="project" value="UniProtKB-KW"/>
</dbReference>
<gene>
    <name evidence="6" type="ORF">Cvel_13877</name>
</gene>
<comment type="cofactor">
    <cofactor evidence="2">
        <name>Fe cation</name>
        <dbReference type="ChEBI" id="CHEBI:24875"/>
    </cofactor>
    <text evidence="2">Binds 1 Fe cation per subunit.</text>
</comment>
<feature type="domain" description="Pirin N-terminal" evidence="4">
    <location>
        <begin position="21"/>
        <end position="125"/>
    </location>
</feature>
<evidence type="ECO:0000256" key="2">
    <source>
        <dbReference type="PIRSR" id="PIRSR006232-1"/>
    </source>
</evidence>
<dbReference type="PANTHER" id="PTHR13903">
    <property type="entry name" value="PIRIN-RELATED"/>
    <property type="match status" value="1"/>
</dbReference>
<dbReference type="PhylomeDB" id="A0A0G4IFC9"/>
<feature type="domain" description="Pirin C-terminal" evidence="5">
    <location>
        <begin position="182"/>
        <end position="289"/>
    </location>
</feature>
<feature type="binding site" evidence="2">
    <location>
        <position position="108"/>
    </location>
    <ligand>
        <name>Fe cation</name>
        <dbReference type="ChEBI" id="CHEBI:24875"/>
    </ligand>
</feature>
<dbReference type="PIRSF" id="PIRSF006232">
    <property type="entry name" value="Pirin"/>
    <property type="match status" value="1"/>
</dbReference>
<dbReference type="InterPro" id="IPR011051">
    <property type="entry name" value="RmlC_Cupin_sf"/>
</dbReference>
<evidence type="ECO:0000259" key="4">
    <source>
        <dbReference type="Pfam" id="PF02678"/>
    </source>
</evidence>
<dbReference type="InterPro" id="IPR012093">
    <property type="entry name" value="Pirin"/>
</dbReference>
<proteinExistence type="inferred from homology"/>
<dbReference type="PANTHER" id="PTHR13903:SF8">
    <property type="entry name" value="PIRIN"/>
    <property type="match status" value="1"/>
</dbReference>
<feature type="binding site" evidence="2">
    <location>
        <position position="62"/>
    </location>
    <ligand>
        <name>Fe cation</name>
        <dbReference type="ChEBI" id="CHEBI:24875"/>
    </ligand>
</feature>
<comment type="similarity">
    <text evidence="1 3">Belongs to the pirin family.</text>
</comment>
<keyword evidence="2" id="KW-0479">Metal-binding</keyword>
<reference evidence="6" key="1">
    <citation type="submission" date="2014-11" db="EMBL/GenBank/DDBJ databases">
        <authorList>
            <person name="Otto D Thomas"/>
            <person name="Naeem Raeece"/>
        </authorList>
    </citation>
    <scope>NUCLEOTIDE SEQUENCE</scope>
</reference>
<dbReference type="VEuPathDB" id="CryptoDB:Cvel_13877"/>
<sequence>MRVTRIGRAGLTRPFGDERTVTQAFPSGVKTEDADPFLMCDFFNMPSSGEALHEDDFPVDWHPHQGQTVVTYLKTGVGRHADSLGNRETFRTPGMQWMNCGSGVEHAEGGGNPKGTPSEGFQIWINMPAKHKGDNPTYGTETPESIPLLDVVNGVGNAKLRLLSGPLGDRVGPLKALVPIQMVDFELGESSTAPHSIPSDMDTSMLYIYKGSARLEESGPLKEGDIAVFDARDPSLRGFRLSTGPGESVGALLFSGKKLKEPITWHGPLVMTTKEEIASTFQKLRKGTFPPVRVQWDYKRVATRPKDFKPL</sequence>
<dbReference type="Pfam" id="PF02678">
    <property type="entry name" value="Pirin"/>
    <property type="match status" value="1"/>
</dbReference>
<feature type="binding site" evidence="2">
    <location>
        <position position="64"/>
    </location>
    <ligand>
        <name>Fe cation</name>
        <dbReference type="ChEBI" id="CHEBI:24875"/>
    </ligand>
</feature>
<dbReference type="CDD" id="cd02247">
    <property type="entry name" value="cupin_pirin_C"/>
    <property type="match status" value="1"/>
</dbReference>
<dbReference type="SUPFAM" id="SSF51182">
    <property type="entry name" value="RmlC-like cupins"/>
    <property type="match status" value="1"/>
</dbReference>
<evidence type="ECO:0000259" key="5">
    <source>
        <dbReference type="Pfam" id="PF05726"/>
    </source>
</evidence>
<feature type="binding site" evidence="2">
    <location>
        <position position="106"/>
    </location>
    <ligand>
        <name>Fe cation</name>
        <dbReference type="ChEBI" id="CHEBI:24875"/>
    </ligand>
</feature>
<evidence type="ECO:0000313" key="6">
    <source>
        <dbReference type="EMBL" id="CEM55838.1"/>
    </source>
</evidence>
<evidence type="ECO:0000256" key="3">
    <source>
        <dbReference type="RuleBase" id="RU003457"/>
    </source>
</evidence>
<dbReference type="EMBL" id="CDMZ01005915">
    <property type="protein sequence ID" value="CEM55838.1"/>
    <property type="molecule type" value="Genomic_DNA"/>
</dbReference>
<dbReference type="InterPro" id="IPR008778">
    <property type="entry name" value="Pirin_C_dom"/>
</dbReference>
<evidence type="ECO:0000256" key="1">
    <source>
        <dbReference type="ARBA" id="ARBA00008416"/>
    </source>
</evidence>
<accession>A0A0G4IFC9</accession>
<dbReference type="InterPro" id="IPR014710">
    <property type="entry name" value="RmlC-like_jellyroll"/>
</dbReference>
<dbReference type="InterPro" id="IPR003829">
    <property type="entry name" value="Pirin_N_dom"/>
</dbReference>
<keyword evidence="2" id="KW-0408">Iron</keyword>
<dbReference type="AlphaFoldDB" id="A0A0G4IFC9"/>
<organism evidence="6">
    <name type="scientific">Chromera velia CCMP2878</name>
    <dbReference type="NCBI Taxonomy" id="1169474"/>
    <lineage>
        <taxon>Eukaryota</taxon>
        <taxon>Sar</taxon>
        <taxon>Alveolata</taxon>
        <taxon>Colpodellida</taxon>
        <taxon>Chromeraceae</taxon>
        <taxon>Chromera</taxon>
    </lineage>
</organism>
<protein>
    <recommendedName>
        <fullName evidence="7">Pirin N-terminal domain-containing protein</fullName>
    </recommendedName>
</protein>
<evidence type="ECO:0008006" key="7">
    <source>
        <dbReference type="Google" id="ProtNLM"/>
    </source>
</evidence>
<dbReference type="Gene3D" id="2.60.120.10">
    <property type="entry name" value="Jelly Rolls"/>
    <property type="match status" value="2"/>
</dbReference>
<dbReference type="Pfam" id="PF05726">
    <property type="entry name" value="Pirin_C"/>
    <property type="match status" value="1"/>
</dbReference>